<feature type="compositionally biased region" description="Low complexity" evidence="1">
    <location>
        <begin position="520"/>
        <end position="534"/>
    </location>
</feature>
<feature type="region of interest" description="Disordered" evidence="1">
    <location>
        <begin position="210"/>
        <end position="235"/>
    </location>
</feature>
<dbReference type="EMBL" id="CACVBM020001132">
    <property type="protein sequence ID" value="CAA7033475.1"/>
    <property type="molecule type" value="Genomic_DNA"/>
</dbReference>
<dbReference type="AlphaFoldDB" id="A0A6D2IXX1"/>
<feature type="domain" description="GBF-interacting protein 1 N-terminal" evidence="2">
    <location>
        <begin position="18"/>
        <end position="76"/>
    </location>
</feature>
<dbReference type="PANTHER" id="PTHR46445:SF4">
    <property type="entry name" value="PUTATIVE (DUF1296)-RELATED"/>
    <property type="match status" value="1"/>
</dbReference>
<feature type="region of interest" description="Disordered" evidence="1">
    <location>
        <begin position="516"/>
        <end position="563"/>
    </location>
</feature>
<reference evidence="3" key="1">
    <citation type="submission" date="2020-01" db="EMBL/GenBank/DDBJ databases">
        <authorList>
            <person name="Mishra B."/>
        </authorList>
    </citation>
    <scope>NUCLEOTIDE SEQUENCE [LARGE SCALE GENOMIC DNA]</scope>
</reference>
<feature type="compositionally biased region" description="Polar residues" evidence="1">
    <location>
        <begin position="257"/>
        <end position="268"/>
    </location>
</feature>
<sequence length="563" mass="62371">MGERGSGGDAFDNASVGVPVSSIKIVQTLKEIVNYSDSEIYMMLVECDMDPAETLNRLLSQDTFHEVKRKRDKKKETKDPTEFRALSIPNRGARSSGNNSYNTTRGGGNRFNSNETGSVQATPANIREKAKTNHWAGSSSTHSVLGCQPRPNSDLHLTNAEVKKELTVSSDAITLSLLPSPPSYQSAWIKANPGQRTMADVVKMGRPLHQKNAVGLRSSSETKESGSKAPLKDEWPSLEKQELSYVSSSLLKPYAESKTSNNDQFSESQHLDDTHLDDEVPETKTNPTVFAPDVDSQVPVAPIPNTLLSSGIQDELRAASISPQNAMPNAGQQAPALAQHLALNPYSHQPGMPMEHYGNVIRYSLVPQSYNPYMPSSDFQQVFLAGNHQSLPTMLPQYMPQVKASHVPPPSAYGFGGGASLSDNFSTNPTDDGDSYEDILDSQFLENIFLTSSLQHQNETSAAWHQGQQPELRVVGHQNLLLLDFHQAQQLLQQRRQQQQLLQQQLQQILQQQEEEEEQQQQLQQQQQLSHQQQRGGGHDDDDNFTGYNVIRVTPSQPPTTKR</sequence>
<dbReference type="InterPro" id="IPR009060">
    <property type="entry name" value="UBA-like_sf"/>
</dbReference>
<proteinExistence type="predicted"/>
<accession>A0A6D2IXX1</accession>
<gene>
    <name evidence="3" type="ORF">MERR_LOCUS20710</name>
</gene>
<organism evidence="3 4">
    <name type="scientific">Microthlaspi erraticum</name>
    <dbReference type="NCBI Taxonomy" id="1685480"/>
    <lineage>
        <taxon>Eukaryota</taxon>
        <taxon>Viridiplantae</taxon>
        <taxon>Streptophyta</taxon>
        <taxon>Embryophyta</taxon>
        <taxon>Tracheophyta</taxon>
        <taxon>Spermatophyta</taxon>
        <taxon>Magnoliopsida</taxon>
        <taxon>eudicotyledons</taxon>
        <taxon>Gunneridae</taxon>
        <taxon>Pentapetalae</taxon>
        <taxon>rosids</taxon>
        <taxon>malvids</taxon>
        <taxon>Brassicales</taxon>
        <taxon>Brassicaceae</taxon>
        <taxon>Coluteocarpeae</taxon>
        <taxon>Microthlaspi</taxon>
    </lineage>
</organism>
<evidence type="ECO:0000313" key="3">
    <source>
        <dbReference type="EMBL" id="CAA7033475.1"/>
    </source>
</evidence>
<keyword evidence="4" id="KW-1185">Reference proteome</keyword>
<evidence type="ECO:0000259" key="2">
    <source>
        <dbReference type="Pfam" id="PF06972"/>
    </source>
</evidence>
<evidence type="ECO:0000313" key="4">
    <source>
        <dbReference type="Proteomes" id="UP000467841"/>
    </source>
</evidence>
<dbReference type="PANTHER" id="PTHR46445">
    <property type="entry name" value="RNA POLYMERASE II DEGRADATION FACTOR-LIKE PROTEIN (DUF1296)"/>
    <property type="match status" value="1"/>
</dbReference>
<feature type="region of interest" description="Disordered" evidence="1">
    <location>
        <begin position="65"/>
        <end position="118"/>
    </location>
</feature>
<evidence type="ECO:0000256" key="1">
    <source>
        <dbReference type="SAM" id="MobiDB-lite"/>
    </source>
</evidence>
<protein>
    <recommendedName>
        <fullName evidence="2">GBF-interacting protein 1 N-terminal domain-containing protein</fullName>
    </recommendedName>
</protein>
<feature type="compositionally biased region" description="Basic and acidic residues" evidence="1">
    <location>
        <begin position="220"/>
        <end position="235"/>
    </location>
</feature>
<dbReference type="Pfam" id="PF06972">
    <property type="entry name" value="GIP1_N"/>
    <property type="match status" value="1"/>
</dbReference>
<dbReference type="InterPro" id="IPR009719">
    <property type="entry name" value="GIP1_N"/>
</dbReference>
<dbReference type="SUPFAM" id="SSF46934">
    <property type="entry name" value="UBA-like"/>
    <property type="match status" value="1"/>
</dbReference>
<dbReference type="OrthoDB" id="1081758at2759"/>
<feature type="region of interest" description="Disordered" evidence="1">
    <location>
        <begin position="131"/>
        <end position="152"/>
    </location>
</feature>
<feature type="compositionally biased region" description="Basic and acidic residues" evidence="1">
    <location>
        <begin position="269"/>
        <end position="282"/>
    </location>
</feature>
<dbReference type="Proteomes" id="UP000467841">
    <property type="component" value="Unassembled WGS sequence"/>
</dbReference>
<feature type="compositionally biased region" description="Polar residues" evidence="1">
    <location>
        <begin position="93"/>
        <end position="118"/>
    </location>
</feature>
<feature type="region of interest" description="Disordered" evidence="1">
    <location>
        <begin position="257"/>
        <end position="297"/>
    </location>
</feature>
<name>A0A6D2IXX1_9BRAS</name>
<comment type="caution">
    <text evidence="3">The sequence shown here is derived from an EMBL/GenBank/DDBJ whole genome shotgun (WGS) entry which is preliminary data.</text>
</comment>